<evidence type="ECO:0000256" key="5">
    <source>
        <dbReference type="ARBA" id="ARBA00022737"/>
    </source>
</evidence>
<keyword evidence="3" id="KW-0963">Cytoplasm</keyword>
<dbReference type="Proteomes" id="UP000515154">
    <property type="component" value="Linkage group LG1"/>
</dbReference>
<keyword evidence="7" id="KW-0862">Zinc</keyword>
<keyword evidence="2" id="KW-0343">GTPase activation</keyword>
<evidence type="ECO:0000313" key="9">
    <source>
        <dbReference type="Proteomes" id="UP000515154"/>
    </source>
</evidence>
<feature type="domain" description="PH" evidence="8">
    <location>
        <begin position="140"/>
        <end position="241"/>
    </location>
</feature>
<dbReference type="GO" id="GO:0008270">
    <property type="term" value="F:zinc ion binding"/>
    <property type="evidence" value="ECO:0007669"/>
    <property type="project" value="UniProtKB-KW"/>
</dbReference>
<dbReference type="InterPro" id="IPR037849">
    <property type="entry name" value="PH1_ADAP"/>
</dbReference>
<dbReference type="InterPro" id="IPR001849">
    <property type="entry name" value="PH_domain"/>
</dbReference>
<sequence>MYIRYFPLSRLCWNTSQPFNWCQSNKVYTFGQMGKRTASGLLRHSISPFVMVTHHLLHEVQVSWDQLSPHLPIVLLSLLLLQLMKKIGNVKAKQVYEKYVPPFYKKPRVTDPGVLKTEWIYAKYKRFEFDDPQHQNEYLKETKEGILMKRGKENQKFKPRRFLLSRSENLLKYFNKENASRPKAEINLDSLNAVFVPEKIGQLNGLQITYTDRGSTRCIYVYHQDSKEIVDWYQSIRALKLERRKIAFPDKNVSELCEDLTRSFSKEGWLSKKGPRDEPFRKRWFTFDRRKLMYFEEPLNAFAKGEIFIGHKDNCYSIVEGIPADGRTAPGYGFTLHTPDRDFYLSADSKGEMEEWIHELTKVTLTPLTPQDNKIAASMVNKRPTTIYQMMKR</sequence>
<dbReference type="Pfam" id="PF00169">
    <property type="entry name" value="PH"/>
    <property type="match status" value="2"/>
</dbReference>
<dbReference type="GO" id="GO:0005096">
    <property type="term" value="F:GTPase activator activity"/>
    <property type="evidence" value="ECO:0007669"/>
    <property type="project" value="UniProtKB-KW"/>
</dbReference>
<accession>A0A6P7S972</accession>
<dbReference type="PANTHER" id="PTHR46021">
    <property type="entry name" value="ARF-GAP WITH DUAL PH DOMAIN-CONTAINING PROTEIN 1-LIKE PROTEIN"/>
    <property type="match status" value="1"/>
</dbReference>
<evidence type="ECO:0000256" key="3">
    <source>
        <dbReference type="ARBA" id="ARBA00022490"/>
    </source>
</evidence>
<name>A0A6P7S972_9MOLL</name>
<dbReference type="InterPro" id="IPR038508">
    <property type="entry name" value="ArfGAP_dom_sf"/>
</dbReference>
<keyword evidence="5" id="KW-0677">Repeat</keyword>
<evidence type="ECO:0000259" key="8">
    <source>
        <dbReference type="PROSITE" id="PS50003"/>
    </source>
</evidence>
<feature type="domain" description="PH" evidence="8">
    <location>
        <begin position="263"/>
        <end position="365"/>
    </location>
</feature>
<keyword evidence="4" id="KW-0479">Metal-binding</keyword>
<keyword evidence="9" id="KW-1185">Reference proteome</keyword>
<dbReference type="GO" id="GO:0005737">
    <property type="term" value="C:cytoplasm"/>
    <property type="evidence" value="ECO:0007669"/>
    <property type="project" value="UniProtKB-SubCell"/>
</dbReference>
<dbReference type="FunFam" id="2.30.29.30:FF:000080">
    <property type="entry name" value="Arf-GAP with dual PH domain-containing protein 1"/>
    <property type="match status" value="1"/>
</dbReference>
<dbReference type="InterPro" id="IPR037278">
    <property type="entry name" value="ARFGAP/RecO"/>
</dbReference>
<dbReference type="SUPFAM" id="SSF50729">
    <property type="entry name" value="PH domain-like"/>
    <property type="match status" value="2"/>
</dbReference>
<dbReference type="PROSITE" id="PS50003">
    <property type="entry name" value="PH_DOMAIN"/>
    <property type="match status" value="2"/>
</dbReference>
<gene>
    <name evidence="10" type="primary">LOC115210367</name>
</gene>
<evidence type="ECO:0000256" key="4">
    <source>
        <dbReference type="ARBA" id="ARBA00022723"/>
    </source>
</evidence>
<organism evidence="9 10">
    <name type="scientific">Octopus sinensis</name>
    <name type="common">East Asian common octopus</name>
    <dbReference type="NCBI Taxonomy" id="2607531"/>
    <lineage>
        <taxon>Eukaryota</taxon>
        <taxon>Metazoa</taxon>
        <taxon>Spiralia</taxon>
        <taxon>Lophotrochozoa</taxon>
        <taxon>Mollusca</taxon>
        <taxon>Cephalopoda</taxon>
        <taxon>Coleoidea</taxon>
        <taxon>Octopodiformes</taxon>
        <taxon>Octopoda</taxon>
        <taxon>Incirrata</taxon>
        <taxon>Octopodidae</taxon>
        <taxon>Octopus</taxon>
    </lineage>
</organism>
<keyword evidence="6" id="KW-0863">Zinc-finger</keyword>
<dbReference type="Gene3D" id="2.30.29.30">
    <property type="entry name" value="Pleckstrin-homology domain (PH domain)/Phosphotyrosine-binding domain (PTB)"/>
    <property type="match status" value="2"/>
</dbReference>
<dbReference type="KEGG" id="osn:115210367"/>
<dbReference type="PANTHER" id="PTHR46021:SF2">
    <property type="entry name" value="ARF-GAP WITH DUAL PH DOMAIN-CONTAINING PROTEIN 1"/>
    <property type="match status" value="1"/>
</dbReference>
<dbReference type="CDD" id="cd13252">
    <property type="entry name" value="PH1_ADAP"/>
    <property type="match status" value="1"/>
</dbReference>
<dbReference type="RefSeq" id="XP_029634792.1">
    <property type="nucleotide sequence ID" value="XM_029778932.2"/>
</dbReference>
<dbReference type="SMART" id="SM00233">
    <property type="entry name" value="PH"/>
    <property type="match status" value="2"/>
</dbReference>
<dbReference type="FunFam" id="2.30.29.30:FF:000099">
    <property type="entry name" value="Arf-GAP with dual PH domain-containing protein 1"/>
    <property type="match status" value="1"/>
</dbReference>
<evidence type="ECO:0000256" key="1">
    <source>
        <dbReference type="ARBA" id="ARBA00004496"/>
    </source>
</evidence>
<dbReference type="GO" id="GO:0005886">
    <property type="term" value="C:plasma membrane"/>
    <property type="evidence" value="ECO:0007669"/>
    <property type="project" value="TreeGrafter"/>
</dbReference>
<evidence type="ECO:0000256" key="7">
    <source>
        <dbReference type="ARBA" id="ARBA00022833"/>
    </source>
</evidence>
<protein>
    <submittedName>
        <fullName evidence="10">Arf-GAP with dual PH domain-containing protein 1 isoform X1</fullName>
    </submittedName>
</protein>
<dbReference type="InterPro" id="IPR052589">
    <property type="entry name" value="Arf-GAP_dual-PH_domain"/>
</dbReference>
<dbReference type="SUPFAM" id="SSF57863">
    <property type="entry name" value="ArfGap/RecO-like zinc finger"/>
    <property type="match status" value="1"/>
</dbReference>
<evidence type="ECO:0000313" key="10">
    <source>
        <dbReference type="RefSeq" id="XP_029634792.1"/>
    </source>
</evidence>
<evidence type="ECO:0000256" key="6">
    <source>
        <dbReference type="ARBA" id="ARBA00022771"/>
    </source>
</evidence>
<dbReference type="AlphaFoldDB" id="A0A6P7S972"/>
<dbReference type="Gene3D" id="1.10.220.150">
    <property type="entry name" value="Arf GTPase activating protein"/>
    <property type="match status" value="1"/>
</dbReference>
<comment type="subcellular location">
    <subcellularLocation>
        <location evidence="1">Cytoplasm</location>
    </subcellularLocation>
</comment>
<dbReference type="GO" id="GO:0005547">
    <property type="term" value="F:phosphatidylinositol-3,4,5-trisphosphate binding"/>
    <property type="evidence" value="ECO:0007669"/>
    <property type="project" value="TreeGrafter"/>
</dbReference>
<evidence type="ECO:0000256" key="2">
    <source>
        <dbReference type="ARBA" id="ARBA00022468"/>
    </source>
</evidence>
<dbReference type="GO" id="GO:1902936">
    <property type="term" value="F:phosphatidylinositol bisphosphate binding"/>
    <property type="evidence" value="ECO:0007669"/>
    <property type="project" value="InterPro"/>
</dbReference>
<dbReference type="InterPro" id="IPR011993">
    <property type="entry name" value="PH-like_dom_sf"/>
</dbReference>
<reference evidence="10" key="1">
    <citation type="submission" date="2025-08" db="UniProtKB">
        <authorList>
            <consortium name="RefSeq"/>
        </authorList>
    </citation>
    <scope>IDENTIFICATION</scope>
</reference>
<proteinExistence type="predicted"/>